<reference evidence="18" key="1">
    <citation type="submission" date="2016-10" db="EMBL/GenBank/DDBJ databases">
        <authorList>
            <person name="Varghese N."/>
            <person name="Submissions S."/>
        </authorList>
    </citation>
    <scope>NUCLEOTIDE SEQUENCE [LARGE SCALE GENOMIC DNA]</scope>
    <source>
        <strain evidence="18">JCM 18416</strain>
    </source>
</reference>
<dbReference type="PANTHER" id="PTHR43808">
    <property type="entry name" value="ACETYLORNITHINE DEACETYLASE"/>
    <property type="match status" value="1"/>
</dbReference>
<evidence type="ECO:0000256" key="11">
    <source>
        <dbReference type="ARBA" id="ARBA00023154"/>
    </source>
</evidence>
<dbReference type="PROSITE" id="PS00759">
    <property type="entry name" value="ARGE_DAPE_CPG2_2"/>
    <property type="match status" value="1"/>
</dbReference>
<feature type="active site" description="Proton acceptor" evidence="15">
    <location>
        <position position="172"/>
    </location>
</feature>
<dbReference type="PANTHER" id="PTHR43808:SF31">
    <property type="entry name" value="N-ACETYL-L-CITRULLINE DEACETYLASE"/>
    <property type="match status" value="1"/>
</dbReference>
<protein>
    <recommendedName>
        <fullName evidence="5 15">Succinyl-diaminopimelate desuccinylase</fullName>
        <shortName evidence="15">SDAP desuccinylase</shortName>
        <ecNumber evidence="4 15">3.5.1.18</ecNumber>
    </recommendedName>
    <alternativeName>
        <fullName evidence="13 15">N-succinyl-LL-2,6-diaminoheptanedioate amidohydrolase</fullName>
    </alternativeName>
</protein>
<comment type="subunit">
    <text evidence="3 15">Homodimer.</text>
</comment>
<evidence type="ECO:0000256" key="5">
    <source>
        <dbReference type="ARBA" id="ARBA00022391"/>
    </source>
</evidence>
<gene>
    <name evidence="15" type="primary">dapE</name>
    <name evidence="17" type="ORF">SAMN05216213_107169</name>
</gene>
<evidence type="ECO:0000256" key="12">
    <source>
        <dbReference type="ARBA" id="ARBA00023285"/>
    </source>
</evidence>
<name>A0A1H0WM99_9GAMM</name>
<dbReference type="Gene3D" id="3.40.630.10">
    <property type="entry name" value="Zn peptidases"/>
    <property type="match status" value="2"/>
</dbReference>
<evidence type="ECO:0000256" key="15">
    <source>
        <dbReference type="HAMAP-Rule" id="MF_01690"/>
    </source>
</evidence>
<dbReference type="Proteomes" id="UP000199460">
    <property type="component" value="Unassembled WGS sequence"/>
</dbReference>
<dbReference type="SUPFAM" id="SSF53187">
    <property type="entry name" value="Zn-dependent exopeptidases"/>
    <property type="match status" value="1"/>
</dbReference>
<dbReference type="GO" id="GO:0009089">
    <property type="term" value="P:lysine biosynthetic process via diaminopimelate"/>
    <property type="evidence" value="ECO:0007669"/>
    <property type="project" value="UniProtKB-UniRule"/>
</dbReference>
<keyword evidence="12 15" id="KW-0170">Cobalt</keyword>
<dbReference type="InterPro" id="IPR036264">
    <property type="entry name" value="Bact_exopeptidase_dim_dom"/>
</dbReference>
<dbReference type="GO" id="GO:0006526">
    <property type="term" value="P:L-arginine biosynthetic process"/>
    <property type="evidence" value="ECO:0007669"/>
    <property type="project" value="TreeGrafter"/>
</dbReference>
<proteinExistence type="inferred from homology"/>
<dbReference type="InterPro" id="IPR002933">
    <property type="entry name" value="Peptidase_M20"/>
</dbReference>
<evidence type="ECO:0000313" key="17">
    <source>
        <dbReference type="EMBL" id="SDP91655.1"/>
    </source>
</evidence>
<keyword evidence="10 15" id="KW-0220">Diaminopimelate biosynthesis</keyword>
<evidence type="ECO:0000313" key="18">
    <source>
        <dbReference type="Proteomes" id="UP000199460"/>
    </source>
</evidence>
<keyword evidence="7 15" id="KW-0479">Metal-binding</keyword>
<dbReference type="GO" id="GO:0008777">
    <property type="term" value="F:acetylornithine deacetylase activity"/>
    <property type="evidence" value="ECO:0007669"/>
    <property type="project" value="TreeGrafter"/>
</dbReference>
<comment type="function">
    <text evidence="15">Catalyzes the hydrolysis of N-succinyl-L,L-diaminopimelic acid (SDAP), forming succinate and LL-2,6-diaminopimelate (DAP), an intermediate involved in the bacterial biosynthesis of lysine and meso-diaminopimelic acid, an essential component of bacterial cell walls.</text>
</comment>
<dbReference type="InterPro" id="IPR050072">
    <property type="entry name" value="Peptidase_M20A"/>
</dbReference>
<sequence length="414" mass="44900">MVVNAPRGASDDLIGNDFCFKMASLHASRRTGAAMTATLTPTLELAFDLIRRPSVTPVDEGCQELMMRRLAACGFEVERMRIEEVENFWAKRGGDGPVLCFAGHTDVVPTGPLEAWQYQPFDVRVDDEGMLCGRGAADMKGSLASMIIAVERFVADYPNHKGAISFLITSDEEGPAQHGTKAVVERLRERGERLDWCIVGEPSSTTLLGDVVKNGRRGSLGCTLTVYGKQGHVAYPHLAKNPIHLAAPALAELAAEHWDHGNDYFPPTSFQVSNLNAGTGATNVIPGELKAVFNFRFSTESTVEGLQQRVTAILDKHGLDYHLEWALSGLPFLTQPGELLDAVAASIKHVTGRDTRPSTSGGTSDGRFIATLGTQVVELGPVNATIHQINERVLASDLDLLTEVYYQTMVKLLA</sequence>
<feature type="binding site" evidence="15">
    <location>
        <position position="138"/>
    </location>
    <ligand>
        <name>Zn(2+)</name>
        <dbReference type="ChEBI" id="CHEBI:29105"/>
        <label>1</label>
    </ligand>
</feature>
<dbReference type="UniPathway" id="UPA00034">
    <property type="reaction ID" value="UER00021"/>
</dbReference>
<feature type="binding site" evidence="15">
    <location>
        <position position="138"/>
    </location>
    <ligand>
        <name>Zn(2+)</name>
        <dbReference type="ChEBI" id="CHEBI:29105"/>
        <label>2</label>
    </ligand>
</feature>
<dbReference type="NCBIfam" id="TIGR01246">
    <property type="entry name" value="dapE_proteo"/>
    <property type="match status" value="1"/>
</dbReference>
<dbReference type="EMBL" id="FNJJ01000007">
    <property type="protein sequence ID" value="SDP91655.1"/>
    <property type="molecule type" value="Genomic_DNA"/>
</dbReference>
<keyword evidence="8 15" id="KW-0378">Hydrolase</keyword>
<evidence type="ECO:0000256" key="14">
    <source>
        <dbReference type="ARBA" id="ARBA00051301"/>
    </source>
</evidence>
<dbReference type="InterPro" id="IPR011650">
    <property type="entry name" value="Peptidase_M20_dimer"/>
</dbReference>
<dbReference type="InterPro" id="IPR005941">
    <property type="entry name" value="DapE_proteobac"/>
</dbReference>
<comment type="catalytic activity">
    <reaction evidence="14 15">
        <text>N-succinyl-(2S,6S)-2,6-diaminopimelate + H2O = (2S,6S)-2,6-diaminopimelate + succinate</text>
        <dbReference type="Rhea" id="RHEA:22608"/>
        <dbReference type="ChEBI" id="CHEBI:15377"/>
        <dbReference type="ChEBI" id="CHEBI:30031"/>
        <dbReference type="ChEBI" id="CHEBI:57609"/>
        <dbReference type="ChEBI" id="CHEBI:58087"/>
        <dbReference type="EC" id="3.5.1.18"/>
    </reaction>
</comment>
<feature type="active site" evidence="15">
    <location>
        <position position="106"/>
    </location>
</feature>
<evidence type="ECO:0000259" key="16">
    <source>
        <dbReference type="Pfam" id="PF07687"/>
    </source>
</evidence>
<keyword evidence="18" id="KW-1185">Reference proteome</keyword>
<feature type="binding site" evidence="15">
    <location>
        <position position="201"/>
    </location>
    <ligand>
        <name>Zn(2+)</name>
        <dbReference type="ChEBI" id="CHEBI:29105"/>
        <label>1</label>
    </ligand>
</feature>
<dbReference type="InterPro" id="IPR001261">
    <property type="entry name" value="ArgE/DapE_CS"/>
</dbReference>
<dbReference type="FunFam" id="3.30.70.360:FF:000011">
    <property type="entry name" value="Succinyl-diaminopimelate desuccinylase"/>
    <property type="match status" value="1"/>
</dbReference>
<feature type="binding site" evidence="15">
    <location>
        <position position="387"/>
    </location>
    <ligand>
        <name>Zn(2+)</name>
        <dbReference type="ChEBI" id="CHEBI:29105"/>
        <label>2</label>
    </ligand>
</feature>
<dbReference type="FunFam" id="3.40.630.10:FF:000005">
    <property type="entry name" value="Succinyl-diaminopimelate desuccinylase"/>
    <property type="match status" value="1"/>
</dbReference>
<evidence type="ECO:0000256" key="3">
    <source>
        <dbReference type="ARBA" id="ARBA00011738"/>
    </source>
</evidence>
<comment type="pathway">
    <text evidence="1 15">Amino-acid biosynthesis; L-lysine biosynthesis via DAP pathway; LL-2,6-diaminopimelate from (S)-tetrahydrodipicolinate (succinylase route): step 3/3.</text>
</comment>
<dbReference type="CDD" id="cd03891">
    <property type="entry name" value="M20_DapE_proteobac"/>
    <property type="match status" value="1"/>
</dbReference>
<evidence type="ECO:0000256" key="7">
    <source>
        <dbReference type="ARBA" id="ARBA00022723"/>
    </source>
</evidence>
<dbReference type="GO" id="GO:0008270">
    <property type="term" value="F:zinc ion binding"/>
    <property type="evidence" value="ECO:0007669"/>
    <property type="project" value="UniProtKB-UniRule"/>
</dbReference>
<dbReference type="GO" id="GO:0050897">
    <property type="term" value="F:cobalt ion binding"/>
    <property type="evidence" value="ECO:0007669"/>
    <property type="project" value="UniProtKB-UniRule"/>
</dbReference>
<dbReference type="NCBIfam" id="NF009557">
    <property type="entry name" value="PRK13009.1"/>
    <property type="match status" value="1"/>
</dbReference>
<accession>A0A1H0WM99</accession>
<dbReference type="Pfam" id="PF07687">
    <property type="entry name" value="M20_dimer"/>
    <property type="match status" value="1"/>
</dbReference>
<keyword evidence="9 15" id="KW-0862">Zinc</keyword>
<keyword evidence="6 15" id="KW-0028">Amino-acid biosynthesis</keyword>
<keyword evidence="11 15" id="KW-0457">Lysine biosynthesis</keyword>
<evidence type="ECO:0000256" key="9">
    <source>
        <dbReference type="ARBA" id="ARBA00022833"/>
    </source>
</evidence>
<evidence type="ECO:0000256" key="13">
    <source>
        <dbReference type="ARBA" id="ARBA00031891"/>
    </source>
</evidence>
<evidence type="ECO:0000256" key="10">
    <source>
        <dbReference type="ARBA" id="ARBA00022915"/>
    </source>
</evidence>
<feature type="binding site" evidence="15">
    <location>
        <position position="173"/>
    </location>
    <ligand>
        <name>Zn(2+)</name>
        <dbReference type="ChEBI" id="CHEBI:29105"/>
        <label>2</label>
    </ligand>
</feature>
<dbReference type="GO" id="GO:0019877">
    <property type="term" value="P:diaminopimelate biosynthetic process"/>
    <property type="evidence" value="ECO:0007669"/>
    <property type="project" value="UniProtKB-UniRule"/>
</dbReference>
<evidence type="ECO:0000256" key="4">
    <source>
        <dbReference type="ARBA" id="ARBA00011921"/>
    </source>
</evidence>
<feature type="domain" description="Peptidase M20 dimerisation" evidence="16">
    <location>
        <begin position="214"/>
        <end position="321"/>
    </location>
</feature>
<comment type="similarity">
    <text evidence="2 15">Belongs to the peptidase M20A family. DapE subfamily.</text>
</comment>
<evidence type="ECO:0000256" key="6">
    <source>
        <dbReference type="ARBA" id="ARBA00022605"/>
    </source>
</evidence>
<dbReference type="FunFam" id="3.40.630.10:FF:000010">
    <property type="entry name" value="Succinyl-diaminopimelate desuccinylase"/>
    <property type="match status" value="1"/>
</dbReference>
<evidence type="ECO:0000256" key="1">
    <source>
        <dbReference type="ARBA" id="ARBA00005130"/>
    </source>
</evidence>
<feature type="binding site" evidence="15">
    <location>
        <position position="104"/>
    </location>
    <ligand>
        <name>Zn(2+)</name>
        <dbReference type="ChEBI" id="CHEBI:29105"/>
        <label>1</label>
    </ligand>
</feature>
<dbReference type="SUPFAM" id="SSF55031">
    <property type="entry name" value="Bacterial exopeptidase dimerisation domain"/>
    <property type="match status" value="1"/>
</dbReference>
<dbReference type="GO" id="GO:0009014">
    <property type="term" value="F:succinyl-diaminopimelate desuccinylase activity"/>
    <property type="evidence" value="ECO:0007669"/>
    <property type="project" value="UniProtKB-UniRule"/>
</dbReference>
<organism evidence="17 18">
    <name type="scientific">Ectopseudomonas guguanensis</name>
    <dbReference type="NCBI Taxonomy" id="1198456"/>
    <lineage>
        <taxon>Bacteria</taxon>
        <taxon>Pseudomonadati</taxon>
        <taxon>Pseudomonadota</taxon>
        <taxon>Gammaproteobacteria</taxon>
        <taxon>Pseudomonadales</taxon>
        <taxon>Pseudomonadaceae</taxon>
        <taxon>Ectopseudomonas</taxon>
    </lineage>
</organism>
<dbReference type="AlphaFoldDB" id="A0A1H0WM99"/>
<dbReference type="Pfam" id="PF01546">
    <property type="entry name" value="Peptidase_M20"/>
    <property type="match status" value="1"/>
</dbReference>
<dbReference type="HAMAP" id="MF_01690">
    <property type="entry name" value="DapE"/>
    <property type="match status" value="1"/>
</dbReference>
<dbReference type="EC" id="3.5.1.18" evidence="4 15"/>
<comment type="cofactor">
    <cofactor evidence="15">
        <name>Zn(2+)</name>
        <dbReference type="ChEBI" id="CHEBI:29105"/>
    </cofactor>
    <cofactor evidence="15">
        <name>Co(2+)</name>
        <dbReference type="ChEBI" id="CHEBI:48828"/>
    </cofactor>
    <text evidence="15">Binds 2 Zn(2+) or Co(2+) ions per subunit.</text>
</comment>
<evidence type="ECO:0000256" key="8">
    <source>
        <dbReference type="ARBA" id="ARBA00022801"/>
    </source>
</evidence>
<evidence type="ECO:0000256" key="2">
    <source>
        <dbReference type="ARBA" id="ARBA00006746"/>
    </source>
</evidence>